<keyword evidence="3 6" id="KW-1133">Transmembrane helix</keyword>
<dbReference type="SMART" id="SM00730">
    <property type="entry name" value="PSN"/>
    <property type="match status" value="1"/>
</dbReference>
<feature type="compositionally biased region" description="Acidic residues" evidence="5">
    <location>
        <begin position="196"/>
        <end position="207"/>
    </location>
</feature>
<dbReference type="RefSeq" id="WP_089769445.1">
    <property type="nucleotide sequence ID" value="NZ_FNPB01000017.1"/>
</dbReference>
<dbReference type="InterPro" id="IPR006639">
    <property type="entry name" value="Preselin/SPP"/>
</dbReference>
<dbReference type="OrthoDB" id="241093at2157"/>
<feature type="transmembrane region" description="Helical" evidence="6">
    <location>
        <begin position="317"/>
        <end position="336"/>
    </location>
</feature>
<keyword evidence="8" id="KW-1185">Reference proteome</keyword>
<dbReference type="NCBIfam" id="NF041679">
    <property type="entry name" value="IMP_arch_presen"/>
    <property type="match status" value="1"/>
</dbReference>
<feature type="transmembrane region" description="Helical" evidence="6">
    <location>
        <begin position="130"/>
        <end position="152"/>
    </location>
</feature>
<keyword evidence="4 6" id="KW-0472">Membrane</keyword>
<evidence type="ECO:0000256" key="4">
    <source>
        <dbReference type="ARBA" id="ARBA00023136"/>
    </source>
</evidence>
<evidence type="ECO:0000313" key="8">
    <source>
        <dbReference type="Proteomes" id="UP000199170"/>
    </source>
</evidence>
<feature type="compositionally biased region" description="Low complexity" evidence="5">
    <location>
        <begin position="220"/>
        <end position="240"/>
    </location>
</feature>
<feature type="transmembrane region" description="Helical" evidence="6">
    <location>
        <begin position="275"/>
        <end position="297"/>
    </location>
</feature>
<dbReference type="GO" id="GO:0006508">
    <property type="term" value="P:proteolysis"/>
    <property type="evidence" value="ECO:0007669"/>
    <property type="project" value="UniProtKB-KW"/>
</dbReference>
<evidence type="ECO:0000256" key="1">
    <source>
        <dbReference type="ARBA" id="ARBA00004127"/>
    </source>
</evidence>
<dbReference type="STRING" id="660517.SAMN04487946_11751"/>
<keyword evidence="7" id="KW-0645">Protease</keyword>
<dbReference type="GO" id="GO:0042500">
    <property type="term" value="F:aspartic endopeptidase activity, intramembrane cleaving"/>
    <property type="evidence" value="ECO:0007669"/>
    <property type="project" value="InterPro"/>
</dbReference>
<organism evidence="7 8">
    <name type="scientific">Halobellus clavatus</name>
    <dbReference type="NCBI Taxonomy" id="660517"/>
    <lineage>
        <taxon>Archaea</taxon>
        <taxon>Methanobacteriati</taxon>
        <taxon>Methanobacteriota</taxon>
        <taxon>Stenosarchaea group</taxon>
        <taxon>Halobacteria</taxon>
        <taxon>Halobacteriales</taxon>
        <taxon>Haloferacaceae</taxon>
        <taxon>Halobellus</taxon>
    </lineage>
</organism>
<dbReference type="GO" id="GO:0012505">
    <property type="term" value="C:endomembrane system"/>
    <property type="evidence" value="ECO:0007669"/>
    <property type="project" value="UniProtKB-SubCell"/>
</dbReference>
<protein>
    <submittedName>
        <fullName evidence="7">Signal-peptide peptidase, presenilin aspartyl protease</fullName>
    </submittedName>
</protein>
<dbReference type="GO" id="GO:0016020">
    <property type="term" value="C:membrane"/>
    <property type="evidence" value="ECO:0007669"/>
    <property type="project" value="InterPro"/>
</dbReference>
<reference evidence="8" key="1">
    <citation type="submission" date="2016-10" db="EMBL/GenBank/DDBJ databases">
        <authorList>
            <person name="Varghese N."/>
            <person name="Submissions S."/>
        </authorList>
    </citation>
    <scope>NUCLEOTIDE SEQUENCE [LARGE SCALE GENOMIC DNA]</scope>
    <source>
        <strain evidence="8">CGMCC 1.10118</strain>
    </source>
</reference>
<dbReference type="InterPro" id="IPR010545">
    <property type="entry name" value="SPP"/>
</dbReference>
<name>A0A1H3K5N9_9EURY</name>
<evidence type="ECO:0000256" key="6">
    <source>
        <dbReference type="SAM" id="Phobius"/>
    </source>
</evidence>
<gene>
    <name evidence="7" type="ORF">SAMN04487946_11751</name>
</gene>
<evidence type="ECO:0000256" key="2">
    <source>
        <dbReference type="ARBA" id="ARBA00022692"/>
    </source>
</evidence>
<keyword evidence="7" id="KW-0378">Hydrolase</keyword>
<feature type="transmembrane region" description="Helical" evidence="6">
    <location>
        <begin position="47"/>
        <end position="65"/>
    </location>
</feature>
<accession>A0A1H3K5N9</accession>
<dbReference type="EMBL" id="FNPB01000017">
    <property type="protein sequence ID" value="SDY47520.1"/>
    <property type="molecule type" value="Genomic_DNA"/>
</dbReference>
<evidence type="ECO:0000256" key="3">
    <source>
        <dbReference type="ARBA" id="ARBA00022989"/>
    </source>
</evidence>
<feature type="transmembrane region" description="Helical" evidence="6">
    <location>
        <begin position="77"/>
        <end position="110"/>
    </location>
</feature>
<feature type="region of interest" description="Disordered" evidence="5">
    <location>
        <begin position="192"/>
        <end position="269"/>
    </location>
</feature>
<feature type="compositionally biased region" description="Low complexity" evidence="5">
    <location>
        <begin position="247"/>
        <end position="261"/>
    </location>
</feature>
<comment type="subcellular location">
    <subcellularLocation>
        <location evidence="1">Endomembrane system</location>
        <topology evidence="1">Multi-pass membrane protein</topology>
    </subcellularLocation>
</comment>
<dbReference type="AlphaFoldDB" id="A0A1H3K5N9"/>
<dbReference type="Pfam" id="PF06550">
    <property type="entry name" value="SPP"/>
    <property type="match status" value="2"/>
</dbReference>
<feature type="transmembrane region" description="Helical" evidence="6">
    <location>
        <begin position="348"/>
        <end position="370"/>
    </location>
</feature>
<sequence>MRRRVAGAVGFAALLFLLVQLGALALVPTFYDQGYQTVEDPSDPTNSLVYIGAILVATALMLAAFKFDLDWAVRGFVVLAAASLAWYVFSVLLPPLAAISASVALAVLLVIHPEWYVIDAAGVLMGAGAAGLFGISFGLLPAILLLAVLAVYDAISVYGTEHMLDLASGVMDLNLPVVLVVPTSLSYSLGDSTPDVVDDASGDDEPAEASADTATDETSADAGTDDTSTGTTTDDTSTETATDDTSTETATADAPSPAADAESSDDTDETGVRDAFFIGLGDAVMPTVMIASAAFFVPSRFAPSLGVPGLPALNLPALTAMVGTFAGLFALLWLVLKGRAHAGLPLLNGGAIGGYLVGALAAGVPVVTALGL</sequence>
<proteinExistence type="predicted"/>
<keyword evidence="2 6" id="KW-0812">Transmembrane</keyword>
<evidence type="ECO:0000256" key="5">
    <source>
        <dbReference type="SAM" id="MobiDB-lite"/>
    </source>
</evidence>
<dbReference type="Proteomes" id="UP000199170">
    <property type="component" value="Unassembled WGS sequence"/>
</dbReference>
<evidence type="ECO:0000313" key="7">
    <source>
        <dbReference type="EMBL" id="SDY47520.1"/>
    </source>
</evidence>